<feature type="transmembrane region" description="Helical" evidence="1">
    <location>
        <begin position="130"/>
        <end position="150"/>
    </location>
</feature>
<comment type="caution">
    <text evidence="2">The sequence shown here is derived from an EMBL/GenBank/DDBJ whole genome shotgun (WGS) entry which is preliminary data.</text>
</comment>
<gene>
    <name evidence="2" type="ORF">AACH11_09400</name>
</gene>
<accession>A0ABU9B8F7</accession>
<dbReference type="Proteomes" id="UP001368500">
    <property type="component" value="Unassembled WGS sequence"/>
</dbReference>
<name>A0ABU9B8F7_9BURK</name>
<evidence type="ECO:0000256" key="1">
    <source>
        <dbReference type="SAM" id="Phobius"/>
    </source>
</evidence>
<keyword evidence="1" id="KW-1133">Transmembrane helix</keyword>
<feature type="transmembrane region" description="Helical" evidence="1">
    <location>
        <begin position="77"/>
        <end position="98"/>
    </location>
</feature>
<reference evidence="2 3" key="1">
    <citation type="submission" date="2024-04" db="EMBL/GenBank/DDBJ databases">
        <title>Novel species of the genus Ideonella isolated from streams.</title>
        <authorList>
            <person name="Lu H."/>
        </authorList>
    </citation>
    <scope>NUCLEOTIDE SEQUENCE [LARGE SCALE GENOMIC DNA]</scope>
    <source>
        <strain evidence="2 3">BYS139W</strain>
    </source>
</reference>
<evidence type="ECO:0000313" key="2">
    <source>
        <dbReference type="EMBL" id="MEK8026172.1"/>
    </source>
</evidence>
<evidence type="ECO:0000313" key="3">
    <source>
        <dbReference type="Proteomes" id="UP001368500"/>
    </source>
</evidence>
<proteinExistence type="predicted"/>
<keyword evidence="1" id="KW-0472">Membrane</keyword>
<dbReference type="EMBL" id="JBBUTF010000007">
    <property type="protein sequence ID" value="MEK8026172.1"/>
    <property type="molecule type" value="Genomic_DNA"/>
</dbReference>
<feature type="transmembrane region" description="Helical" evidence="1">
    <location>
        <begin position="46"/>
        <end position="70"/>
    </location>
</feature>
<feature type="transmembrane region" description="Helical" evidence="1">
    <location>
        <begin position="198"/>
        <end position="217"/>
    </location>
</feature>
<organism evidence="2 3">
    <name type="scientific">Pseudaquabacterium rugosum</name>
    <dbReference type="NCBI Taxonomy" id="2984194"/>
    <lineage>
        <taxon>Bacteria</taxon>
        <taxon>Pseudomonadati</taxon>
        <taxon>Pseudomonadota</taxon>
        <taxon>Betaproteobacteria</taxon>
        <taxon>Burkholderiales</taxon>
        <taxon>Sphaerotilaceae</taxon>
        <taxon>Pseudaquabacterium</taxon>
    </lineage>
</organism>
<feature type="transmembrane region" description="Helical" evidence="1">
    <location>
        <begin position="104"/>
        <end position="123"/>
    </location>
</feature>
<protein>
    <submittedName>
        <fullName evidence="2">Uncharacterized protein</fullName>
    </submittedName>
</protein>
<keyword evidence="1" id="KW-0812">Transmembrane</keyword>
<feature type="transmembrane region" description="Helical" evidence="1">
    <location>
        <begin position="162"/>
        <end position="186"/>
    </location>
</feature>
<keyword evidence="3" id="KW-1185">Reference proteome</keyword>
<sequence length="219" mass="22263">MSRPQPVPRSWEGLRRQAIGRALAAGLMAASLPAGAHSPSTGLKGLYAGVLHPWGHVPGALLLIVLGLWLGQGRRACAPLVSALATVSTLVAAAAGLLPALPAAAVLLAAVAVGLLLILAWPSREQGGRAAWAAPVLAPLAFVLAAWAGGPDAPLPRELASLWSLTGMALGCWLMPAYAALAAMALQRRGWLAVGLRVIGAWIVAAALLVLALQLRAPA</sequence>
<dbReference type="RefSeq" id="WP_341373955.1">
    <property type="nucleotide sequence ID" value="NZ_JBBUTF010000007.1"/>
</dbReference>